<feature type="region of interest" description="Disordered" evidence="22">
    <location>
        <begin position="191"/>
        <end position="211"/>
    </location>
</feature>
<sequence>MATVEGVNAFLAQRLEKAKENLEDVEQNIRKLTGGDSTERRVSVGDSRRLIVGEQRRISGDQRRVSGDQRRLVSDQRRPLSDQRIERRLSGDQRRLSADQRGVSGDQRRVSMDAPGARGRGGGLIVQRLSLMERLGAPPAKRPNLGNPFSRLGGRVGPRNRAPSDDEEEDLDHKPLVQSSVVTTLTTLTPKTRQQTIKEGQKDKKSTDRNKRMFGHLLGTLQKFRDESDSKTDKDKRRKEIEKKLDEKAVEEKKAVAEERKLLMRDRKDKQAELNRLEQLVELTQEHKEWDAHSAVLSNYIRTRAKPSIFYKPAKWTLGTEKLFKESKQILSAAVEKRKAELEKEIAELEGKPTKEEEKKEEDEDSKKDRRRSGEDRRKSGEDRRRSVEERRRRHSNQDEVKGKKDDRDSSHVREDREKHGSDEKRRDRKRSRHEDDKEAKVSKPKDSAKIEEDQSSKDKEDESLKERTAETNPDHDEKKEKRKMMMVRWKVSMKKR</sequence>
<name>A0A7M7PRW5_STRPU</name>
<dbReference type="RefSeq" id="XP_030854358.1">
    <property type="nucleotide sequence ID" value="XM_030998498.1"/>
</dbReference>
<dbReference type="KEGG" id="spu:580354"/>
<dbReference type="EnsemblMetazoa" id="XM_030998498">
    <property type="protein sequence ID" value="XP_030854358"/>
    <property type="gene ID" value="LOC580354"/>
</dbReference>
<dbReference type="GO" id="GO:0071013">
    <property type="term" value="C:catalytic step 2 spliceosome"/>
    <property type="evidence" value="ECO:0000318"/>
    <property type="project" value="GO_Central"/>
</dbReference>
<evidence type="ECO:0000256" key="11">
    <source>
        <dbReference type="ARBA" id="ARBA00022949"/>
    </source>
</evidence>
<evidence type="ECO:0000313" key="25">
    <source>
        <dbReference type="EnsemblMetazoa" id="XP_030854358"/>
    </source>
</evidence>
<evidence type="ECO:0000256" key="2">
    <source>
        <dbReference type="ARBA" id="ARBA00004568"/>
    </source>
</evidence>
<evidence type="ECO:0000256" key="8">
    <source>
        <dbReference type="ARBA" id="ARBA00022664"/>
    </source>
</evidence>
<dbReference type="OMA" id="FISTNCQ"/>
<feature type="region of interest" description="Disordered" evidence="22">
    <location>
        <begin position="60"/>
        <end position="122"/>
    </location>
</feature>
<reference evidence="26" key="1">
    <citation type="submission" date="2015-02" db="EMBL/GenBank/DDBJ databases">
        <title>Genome sequencing for Strongylocentrotus purpuratus.</title>
        <authorList>
            <person name="Murali S."/>
            <person name="Liu Y."/>
            <person name="Vee V."/>
            <person name="English A."/>
            <person name="Wang M."/>
            <person name="Skinner E."/>
            <person name="Han Y."/>
            <person name="Muzny D.M."/>
            <person name="Worley K.C."/>
            <person name="Gibbs R.A."/>
        </authorList>
    </citation>
    <scope>NUCLEOTIDE SEQUENCE</scope>
</reference>
<evidence type="ECO:0000256" key="7">
    <source>
        <dbReference type="ARBA" id="ARBA00022553"/>
    </source>
</evidence>
<evidence type="ECO:0000256" key="14">
    <source>
        <dbReference type="ARBA" id="ARBA00023054"/>
    </source>
</evidence>
<feature type="region of interest" description="Disordered" evidence="22">
    <location>
        <begin position="137"/>
        <end position="172"/>
    </location>
</feature>
<evidence type="ECO:0000256" key="18">
    <source>
        <dbReference type="ARBA" id="ARBA00023187"/>
    </source>
</evidence>
<dbReference type="GO" id="GO:0003677">
    <property type="term" value="F:DNA binding"/>
    <property type="evidence" value="ECO:0007669"/>
    <property type="project" value="UniProtKB-KW"/>
</dbReference>
<dbReference type="InParanoid" id="A0A7M7PRW5"/>
<keyword evidence="7" id="KW-0597">Phosphoprotein</keyword>
<dbReference type="Pfam" id="PF04696">
    <property type="entry name" value="Pinin_SDK_memA"/>
    <property type="match status" value="1"/>
</dbReference>
<comment type="subunit">
    <text evidence="20">Found in a mRNA splicing-dependent exon junction complex (EJC). Found in a complex with SR proteins. Found in a mRNP complex with RNPS1. Component of the PSAP complex consisting of RNPS1, SAP18 and PNN. Interacts with PNISR, CTBP1, CTBP2, KRT8, KRT18, KRT19, PS1D/PNO40, PPIG, RNPS1, SFRS4 and SRRM2. Identified in the spliceosome C complex.</text>
</comment>
<protein>
    <recommendedName>
        <fullName evidence="4">Pinin</fullName>
    </recommendedName>
</protein>
<evidence type="ECO:0000256" key="21">
    <source>
        <dbReference type="SAM" id="Coils"/>
    </source>
</evidence>
<keyword evidence="14 21" id="KW-0175">Coiled coil</keyword>
<feature type="compositionally biased region" description="Basic and acidic residues" evidence="22">
    <location>
        <begin position="199"/>
        <end position="211"/>
    </location>
</feature>
<dbReference type="AlphaFoldDB" id="A0A7M7PRW5"/>
<dbReference type="GeneID" id="580354"/>
<evidence type="ECO:0000256" key="10">
    <source>
        <dbReference type="ARBA" id="ARBA00022843"/>
    </source>
</evidence>
<evidence type="ECO:0000256" key="6">
    <source>
        <dbReference type="ARBA" id="ARBA00022499"/>
    </source>
</evidence>
<dbReference type="PANTHER" id="PTHR12707:SF0">
    <property type="entry name" value="PININ"/>
    <property type="match status" value="1"/>
</dbReference>
<dbReference type="InterPro" id="IPR039853">
    <property type="entry name" value="Pinin"/>
</dbReference>
<keyword evidence="15" id="KW-0238">DNA-binding</keyword>
<keyword evidence="9" id="KW-0747">Spliceosome</keyword>
<feature type="coiled-coil region" evidence="21">
    <location>
        <begin position="260"/>
        <end position="287"/>
    </location>
</feature>
<dbReference type="GO" id="GO:0030057">
    <property type="term" value="C:desmosome"/>
    <property type="evidence" value="ECO:0007669"/>
    <property type="project" value="UniProtKB-SubCell"/>
</dbReference>
<keyword evidence="13" id="KW-0805">Transcription regulation</keyword>
<dbReference type="GO" id="GO:0008380">
    <property type="term" value="P:RNA splicing"/>
    <property type="evidence" value="ECO:0007669"/>
    <property type="project" value="UniProtKB-KW"/>
</dbReference>
<dbReference type="CTD" id="5411"/>
<feature type="compositionally biased region" description="Basic residues" evidence="22">
    <location>
        <begin position="481"/>
        <end position="497"/>
    </location>
</feature>
<accession>A0A7M7PRW5</accession>
<feature type="coiled-coil region" evidence="21">
    <location>
        <begin position="8"/>
        <end position="35"/>
    </location>
</feature>
<dbReference type="PANTHER" id="PTHR12707">
    <property type="entry name" value="PINN"/>
    <property type="match status" value="1"/>
</dbReference>
<feature type="compositionally biased region" description="Basic and acidic residues" evidence="22">
    <location>
        <begin position="433"/>
        <end position="480"/>
    </location>
</feature>
<dbReference type="GO" id="GO:0006397">
    <property type="term" value="P:mRNA processing"/>
    <property type="evidence" value="ECO:0007669"/>
    <property type="project" value="UniProtKB-KW"/>
</dbReference>
<proteinExistence type="inferred from homology"/>
<evidence type="ECO:0000256" key="1">
    <source>
        <dbReference type="ARBA" id="ARBA00004324"/>
    </source>
</evidence>
<feature type="compositionally biased region" description="Basic and acidic residues" evidence="22">
    <location>
        <begin position="365"/>
        <end position="426"/>
    </location>
</feature>
<evidence type="ECO:0000256" key="17">
    <source>
        <dbReference type="ARBA" id="ARBA00023163"/>
    </source>
</evidence>
<keyword evidence="5" id="KW-0488">Methylation</keyword>
<evidence type="ECO:0000256" key="20">
    <source>
        <dbReference type="ARBA" id="ARBA00025916"/>
    </source>
</evidence>
<dbReference type="Proteomes" id="UP000007110">
    <property type="component" value="Unassembled WGS sequence"/>
</dbReference>
<evidence type="ECO:0000256" key="5">
    <source>
        <dbReference type="ARBA" id="ARBA00022481"/>
    </source>
</evidence>
<comment type="subcellular location">
    <subcellularLocation>
        <location evidence="2">Cell junction</location>
        <location evidence="2">Desmosome</location>
    </subcellularLocation>
    <subcellularLocation>
        <location evidence="1">Nucleus speckle</location>
    </subcellularLocation>
</comment>
<dbReference type="InterPro" id="IPR006786">
    <property type="entry name" value="Pinin_SDK_MemA"/>
</dbReference>
<evidence type="ECO:0000256" key="4">
    <source>
        <dbReference type="ARBA" id="ARBA00020056"/>
    </source>
</evidence>
<keyword evidence="17" id="KW-0804">Transcription</keyword>
<keyword evidence="16" id="KW-0010">Activator</keyword>
<feature type="region of interest" description="Disordered" evidence="22">
    <location>
        <begin position="346"/>
        <end position="497"/>
    </location>
</feature>
<keyword evidence="10" id="KW-0832">Ubl conjugation</keyword>
<feature type="domain" description="Pinin/SDK" evidence="24">
    <location>
        <begin position="105"/>
        <end position="191"/>
    </location>
</feature>
<evidence type="ECO:0000256" key="19">
    <source>
        <dbReference type="ARBA" id="ARBA00023242"/>
    </source>
</evidence>
<keyword evidence="19" id="KW-0539">Nucleus</keyword>
<dbReference type="GO" id="GO:0016607">
    <property type="term" value="C:nuclear speck"/>
    <property type="evidence" value="ECO:0007669"/>
    <property type="project" value="UniProtKB-SubCell"/>
</dbReference>
<feature type="domain" description="Pinin/SDK/MemA protein" evidence="23">
    <location>
        <begin position="205"/>
        <end position="329"/>
    </location>
</feature>
<evidence type="ECO:0000256" key="13">
    <source>
        <dbReference type="ARBA" id="ARBA00023015"/>
    </source>
</evidence>
<organism evidence="25 26">
    <name type="scientific">Strongylocentrotus purpuratus</name>
    <name type="common">Purple sea urchin</name>
    <dbReference type="NCBI Taxonomy" id="7668"/>
    <lineage>
        <taxon>Eukaryota</taxon>
        <taxon>Metazoa</taxon>
        <taxon>Echinodermata</taxon>
        <taxon>Eleutherozoa</taxon>
        <taxon>Echinozoa</taxon>
        <taxon>Echinoidea</taxon>
        <taxon>Euechinoidea</taxon>
        <taxon>Echinacea</taxon>
        <taxon>Camarodonta</taxon>
        <taxon>Echinidea</taxon>
        <taxon>Strongylocentrotidae</taxon>
        <taxon>Strongylocentrotus</taxon>
    </lineage>
</organism>
<keyword evidence="8" id="KW-0507">mRNA processing</keyword>
<evidence type="ECO:0000256" key="22">
    <source>
        <dbReference type="SAM" id="MobiDB-lite"/>
    </source>
</evidence>
<feature type="compositionally biased region" description="Basic and acidic residues" evidence="22">
    <location>
        <begin position="346"/>
        <end position="358"/>
    </location>
</feature>
<dbReference type="OrthoDB" id="330772at2759"/>
<evidence type="ECO:0000256" key="16">
    <source>
        <dbReference type="ARBA" id="ARBA00023159"/>
    </source>
</evidence>
<evidence type="ECO:0000256" key="9">
    <source>
        <dbReference type="ARBA" id="ARBA00022728"/>
    </source>
</evidence>
<evidence type="ECO:0000259" key="24">
    <source>
        <dbReference type="Pfam" id="PF04697"/>
    </source>
</evidence>
<evidence type="ECO:0000313" key="26">
    <source>
        <dbReference type="Proteomes" id="UP000007110"/>
    </source>
</evidence>
<evidence type="ECO:0000259" key="23">
    <source>
        <dbReference type="Pfam" id="PF04696"/>
    </source>
</evidence>
<dbReference type="InterPro" id="IPR006787">
    <property type="entry name" value="Pinin_SDK_N"/>
</dbReference>
<feature type="compositionally biased region" description="Basic and acidic residues" evidence="22">
    <location>
        <begin position="60"/>
        <end position="98"/>
    </location>
</feature>
<evidence type="ECO:0000256" key="12">
    <source>
        <dbReference type="ARBA" id="ARBA00022990"/>
    </source>
</evidence>
<keyword evidence="6" id="KW-1017">Isopeptide bond</keyword>
<reference evidence="25" key="2">
    <citation type="submission" date="2021-01" db="UniProtKB">
        <authorList>
            <consortium name="EnsemblMetazoa"/>
        </authorList>
    </citation>
    <scope>IDENTIFICATION</scope>
</reference>
<comment type="similarity">
    <text evidence="3">Belongs to the pinin family.</text>
</comment>
<evidence type="ECO:0000256" key="3">
    <source>
        <dbReference type="ARBA" id="ARBA00010386"/>
    </source>
</evidence>
<keyword evidence="12" id="KW-0007">Acetylation</keyword>
<keyword evidence="11" id="KW-0965">Cell junction</keyword>
<keyword evidence="18" id="KW-0508">mRNA splicing</keyword>
<dbReference type="Pfam" id="PF04697">
    <property type="entry name" value="Pinin_SDK_N"/>
    <property type="match status" value="1"/>
</dbReference>
<keyword evidence="26" id="KW-1185">Reference proteome</keyword>
<evidence type="ECO:0000256" key="15">
    <source>
        <dbReference type="ARBA" id="ARBA00023125"/>
    </source>
</evidence>